<dbReference type="GO" id="GO:0003677">
    <property type="term" value="F:DNA binding"/>
    <property type="evidence" value="ECO:0007669"/>
    <property type="project" value="UniProtKB-KW"/>
</dbReference>
<protein>
    <recommendedName>
        <fullName evidence="3">site-specific DNA-methyltransferase (adenine-specific)</fullName>
        <ecNumber evidence="3">2.1.1.72</ecNumber>
    </recommendedName>
</protein>
<dbReference type="EMBL" id="JABFNF010000008">
    <property type="protein sequence ID" value="MBA1886852.1"/>
    <property type="molecule type" value="Genomic_DNA"/>
</dbReference>
<evidence type="ECO:0000313" key="12">
    <source>
        <dbReference type="EMBL" id="MBA1886852.1"/>
    </source>
</evidence>
<keyword evidence="6" id="KW-0949">S-adenosyl-L-methionine</keyword>
<dbReference type="InterPro" id="IPR051537">
    <property type="entry name" value="DNA_Adenine_Mtase"/>
</dbReference>
<evidence type="ECO:0000256" key="8">
    <source>
        <dbReference type="ARBA" id="ARBA00023125"/>
    </source>
</evidence>
<dbReference type="GO" id="GO:0009307">
    <property type="term" value="P:DNA restriction-modification system"/>
    <property type="evidence" value="ECO:0007669"/>
    <property type="project" value="UniProtKB-KW"/>
</dbReference>
<keyword evidence="4 12" id="KW-0489">Methyltransferase</keyword>
<dbReference type="PANTHER" id="PTHR42933:SF4">
    <property type="entry name" value="TYPE I RESTRICTION ENZYME ECOKI METHYLASE SUBUNIT"/>
    <property type="match status" value="1"/>
</dbReference>
<dbReference type="PRINTS" id="PR00507">
    <property type="entry name" value="N12N6MTFRASE"/>
</dbReference>
<dbReference type="Proteomes" id="UP000523197">
    <property type="component" value="Unassembled WGS sequence"/>
</dbReference>
<dbReference type="InterPro" id="IPR044946">
    <property type="entry name" value="Restrct_endonuc_typeI_TRD_sf"/>
</dbReference>
<dbReference type="Gene3D" id="1.10.287.1120">
    <property type="entry name" value="Bipartite methylase S protein"/>
    <property type="match status" value="1"/>
</dbReference>
<evidence type="ECO:0000259" key="11">
    <source>
        <dbReference type="Pfam" id="PF02384"/>
    </source>
</evidence>
<dbReference type="GO" id="GO:0009007">
    <property type="term" value="F:site-specific DNA-methyltransferase (adenine-specific) activity"/>
    <property type="evidence" value="ECO:0007669"/>
    <property type="project" value="UniProtKB-EC"/>
</dbReference>
<evidence type="ECO:0000259" key="10">
    <source>
        <dbReference type="Pfam" id="PF01420"/>
    </source>
</evidence>
<reference evidence="12 13" key="1">
    <citation type="submission" date="2020-05" db="EMBL/GenBank/DDBJ databases">
        <title>Epidemiological investigations into extended-spectrum beta-lactam resistant Escherichia coli ST457 carried by Australian Silver gulls identified clonal lineages that cause ExPEC disease.</title>
        <authorList>
            <person name="Nesporova K."/>
            <person name="Wyrsch E.R."/>
            <person name="Valcek A."/>
            <person name="Bitar I."/>
            <person name="Chaw K."/>
            <person name="Harris P."/>
            <person name="Hrabak J."/>
            <person name="Djordjevic S.P."/>
            <person name="Dolejska M."/>
        </authorList>
    </citation>
    <scope>NUCLEOTIDE SEQUENCE [LARGE SCALE GENOMIC DNA]</scope>
    <source>
        <strain evidence="12 13">CE1966</strain>
    </source>
</reference>
<feature type="domain" description="DNA methylase adenine-specific" evidence="11">
    <location>
        <begin position="131"/>
        <end position="399"/>
    </location>
</feature>
<dbReference type="Pfam" id="PF02384">
    <property type="entry name" value="N6_Mtase"/>
    <property type="match status" value="1"/>
</dbReference>
<dbReference type="CDD" id="cd02440">
    <property type="entry name" value="AdoMet_MTases"/>
    <property type="match status" value="1"/>
</dbReference>
<evidence type="ECO:0000256" key="6">
    <source>
        <dbReference type="ARBA" id="ARBA00022691"/>
    </source>
</evidence>
<evidence type="ECO:0000256" key="4">
    <source>
        <dbReference type="ARBA" id="ARBA00022603"/>
    </source>
</evidence>
<dbReference type="InterPro" id="IPR002052">
    <property type="entry name" value="DNA_methylase_N6_adenine_CS"/>
</dbReference>
<dbReference type="CDD" id="cd17266">
    <property type="entry name" value="RMtype1_S_Sau1132ORF3780P-TRD2-CR2_like"/>
    <property type="match status" value="1"/>
</dbReference>
<name>A0A8G8CYV8_ECOLX</name>
<comment type="catalytic activity">
    <reaction evidence="9">
        <text>a 2'-deoxyadenosine in DNA + S-adenosyl-L-methionine = an N(6)-methyl-2'-deoxyadenosine in DNA + S-adenosyl-L-homocysteine + H(+)</text>
        <dbReference type="Rhea" id="RHEA:15197"/>
        <dbReference type="Rhea" id="RHEA-COMP:12418"/>
        <dbReference type="Rhea" id="RHEA-COMP:12419"/>
        <dbReference type="ChEBI" id="CHEBI:15378"/>
        <dbReference type="ChEBI" id="CHEBI:57856"/>
        <dbReference type="ChEBI" id="CHEBI:59789"/>
        <dbReference type="ChEBI" id="CHEBI:90615"/>
        <dbReference type="ChEBI" id="CHEBI:90616"/>
        <dbReference type="EC" id="2.1.1.72"/>
    </reaction>
</comment>
<comment type="similarity">
    <text evidence="1">Belongs to the N(4)/N(6)-methyltransferase family.</text>
</comment>
<evidence type="ECO:0000256" key="1">
    <source>
        <dbReference type="ARBA" id="ARBA00006594"/>
    </source>
</evidence>
<dbReference type="InterPro" id="IPR000055">
    <property type="entry name" value="Restrct_endonuc_typeI_TRD"/>
</dbReference>
<evidence type="ECO:0000256" key="2">
    <source>
        <dbReference type="ARBA" id="ARBA00010923"/>
    </source>
</evidence>
<keyword evidence="8" id="KW-0238">DNA-binding</keyword>
<dbReference type="PANTHER" id="PTHR42933">
    <property type="entry name" value="SLR6095 PROTEIN"/>
    <property type="match status" value="1"/>
</dbReference>
<gene>
    <name evidence="12" type="ORF">HLX92_11805</name>
</gene>
<dbReference type="EC" id="2.1.1.72" evidence="3"/>
<proteinExistence type="inferred from homology"/>
<comment type="similarity">
    <text evidence="2">Belongs to the type-I restriction system S methylase family.</text>
</comment>
<sequence>MNTSLFEDLLTLIKKKSSIRNTEQAVELISLFIFLHYIKLYLYENDKRFSDIKNISSNNINEIKYYYQQLYESFIFSIDIKNINHDMLEKLRSKIGFLINNINDHEIIKYIDYSISQIHSLTEFYQYANSYQSLILRMVNESGRSGEYVTPSALVQLMVEMLSPTDGTSIYDPACGTGGLLIESARYIKGNSLNKNLNLNYSLIGNDTSSFACLISIVNLLINKEFNFEIILKDSLDINYKNTKYDFILTNPPFGKKSGWDNIHIDTHYKGPNLDYYFLEHVIDSLAVNGKAAIILPERFLYDVSKECITLKDKIFQNYNLDCILSIPSGALLPYTAVKLCILFISNPGPTDRIFFYNLNNGEKYSRTNIIKFDDFIDFLESAKNRTITEHSWIINISDTPSSYNLLLKDKERNSYEFLSDSIVNIEQTIRNNELLLTELSLLREKIAILESTIKNHSHEYEFERLKVGNIAIVKSGNLLQKNRLLPTGPIPVYGGNGVIGYNNEAMVNGENIIIGKVGALCGNVRYVQGDIWVTNNSLIIKNYLPNKVLTPYLAKLLSTLNLRKLAVGTAQQYLTTTQIKNVEISIPPLTTQHKLNMWLDELDNTLEQYNKLIEKIMNDKRELKENLYKGLLIE</sequence>
<dbReference type="InterPro" id="IPR003356">
    <property type="entry name" value="DNA_methylase_A-5"/>
</dbReference>
<dbReference type="PROSITE" id="PS00092">
    <property type="entry name" value="N6_MTASE"/>
    <property type="match status" value="1"/>
</dbReference>
<comment type="caution">
    <text evidence="12">The sequence shown here is derived from an EMBL/GenBank/DDBJ whole genome shotgun (WGS) entry which is preliminary data.</text>
</comment>
<evidence type="ECO:0000256" key="5">
    <source>
        <dbReference type="ARBA" id="ARBA00022679"/>
    </source>
</evidence>
<dbReference type="GO" id="GO:0008170">
    <property type="term" value="F:N-methyltransferase activity"/>
    <property type="evidence" value="ECO:0007669"/>
    <property type="project" value="InterPro"/>
</dbReference>
<dbReference type="GO" id="GO:0032259">
    <property type="term" value="P:methylation"/>
    <property type="evidence" value="ECO:0007669"/>
    <property type="project" value="UniProtKB-KW"/>
</dbReference>
<evidence type="ECO:0000256" key="7">
    <source>
        <dbReference type="ARBA" id="ARBA00022747"/>
    </source>
</evidence>
<accession>A0A8G8CYV8</accession>
<dbReference type="SUPFAM" id="SSF116734">
    <property type="entry name" value="DNA methylase specificity domain"/>
    <property type="match status" value="1"/>
</dbReference>
<dbReference type="Gene3D" id="3.90.220.20">
    <property type="entry name" value="DNA methylase specificity domains"/>
    <property type="match status" value="1"/>
</dbReference>
<dbReference type="InterPro" id="IPR029063">
    <property type="entry name" value="SAM-dependent_MTases_sf"/>
</dbReference>
<keyword evidence="7" id="KW-0680">Restriction system</keyword>
<dbReference type="Pfam" id="PF01420">
    <property type="entry name" value="Methylase_S"/>
    <property type="match status" value="1"/>
</dbReference>
<evidence type="ECO:0000256" key="3">
    <source>
        <dbReference type="ARBA" id="ARBA00011900"/>
    </source>
</evidence>
<dbReference type="AlphaFoldDB" id="A0A8G8CYV8"/>
<feature type="domain" description="Type I restriction modification DNA specificity" evidence="10">
    <location>
        <begin position="462"/>
        <end position="617"/>
    </location>
</feature>
<evidence type="ECO:0000256" key="9">
    <source>
        <dbReference type="ARBA" id="ARBA00047942"/>
    </source>
</evidence>
<dbReference type="RefSeq" id="WP_061092744.1">
    <property type="nucleotide sequence ID" value="NZ_AP017617.1"/>
</dbReference>
<organism evidence="12 13">
    <name type="scientific">Escherichia coli</name>
    <dbReference type="NCBI Taxonomy" id="562"/>
    <lineage>
        <taxon>Bacteria</taxon>
        <taxon>Pseudomonadati</taxon>
        <taxon>Pseudomonadota</taxon>
        <taxon>Gammaproteobacteria</taxon>
        <taxon>Enterobacterales</taxon>
        <taxon>Enterobacteriaceae</taxon>
        <taxon>Escherichia</taxon>
    </lineage>
</organism>
<dbReference type="SUPFAM" id="SSF53335">
    <property type="entry name" value="S-adenosyl-L-methionine-dependent methyltransferases"/>
    <property type="match status" value="1"/>
</dbReference>
<dbReference type="Gene3D" id="3.40.50.150">
    <property type="entry name" value="Vaccinia Virus protein VP39"/>
    <property type="match status" value="1"/>
</dbReference>
<evidence type="ECO:0000313" key="13">
    <source>
        <dbReference type="Proteomes" id="UP000523197"/>
    </source>
</evidence>
<keyword evidence="5" id="KW-0808">Transferase</keyword>